<dbReference type="Proteomes" id="UP000524404">
    <property type="component" value="Unassembled WGS sequence"/>
</dbReference>
<proteinExistence type="predicted"/>
<dbReference type="AlphaFoldDB" id="A0A841EI80"/>
<evidence type="ECO:0000313" key="3">
    <source>
        <dbReference type="Proteomes" id="UP000524404"/>
    </source>
</evidence>
<dbReference type="InterPro" id="IPR011971">
    <property type="entry name" value="CHP02284"/>
</dbReference>
<dbReference type="InterPro" id="IPR019052">
    <property type="entry name" value="DUF2383"/>
</dbReference>
<evidence type="ECO:0000313" key="2">
    <source>
        <dbReference type="EMBL" id="MBB6003132.1"/>
    </source>
</evidence>
<protein>
    <submittedName>
        <fullName evidence="2">Uncharacterized protein (TIGR02284 family)</fullName>
    </submittedName>
</protein>
<comment type="caution">
    <text evidence="2">The sequence shown here is derived from an EMBL/GenBank/DDBJ whole genome shotgun (WGS) entry which is preliminary data.</text>
</comment>
<evidence type="ECO:0000259" key="1">
    <source>
        <dbReference type="Pfam" id="PF09537"/>
    </source>
</evidence>
<dbReference type="Pfam" id="PF09537">
    <property type="entry name" value="DUF2383"/>
    <property type="match status" value="1"/>
</dbReference>
<dbReference type="RefSeq" id="WP_184133390.1">
    <property type="nucleotide sequence ID" value="NZ_JACHKT010000010.1"/>
</dbReference>
<dbReference type="NCBIfam" id="TIGR02284">
    <property type="entry name" value="PA2169 family four-helix-bundle protein"/>
    <property type="match status" value="1"/>
</dbReference>
<dbReference type="SUPFAM" id="SSF47240">
    <property type="entry name" value="Ferritin-like"/>
    <property type="match status" value="1"/>
</dbReference>
<feature type="domain" description="DUF2383" evidence="1">
    <location>
        <begin position="9"/>
        <end position="115"/>
    </location>
</feature>
<reference evidence="2 3" key="1">
    <citation type="submission" date="2020-08" db="EMBL/GenBank/DDBJ databases">
        <title>Functional genomics of gut bacteria from endangered species of beetles.</title>
        <authorList>
            <person name="Carlos-Shanley C."/>
        </authorList>
    </citation>
    <scope>NUCLEOTIDE SEQUENCE [LARGE SCALE GENOMIC DNA]</scope>
    <source>
        <strain evidence="2 3">S00070</strain>
    </source>
</reference>
<accession>A0A841EI80</accession>
<dbReference type="Gene3D" id="1.20.1260.10">
    <property type="match status" value="1"/>
</dbReference>
<keyword evidence="3" id="KW-1185">Reference proteome</keyword>
<organism evidence="2 3">
    <name type="scientific">Arcicella rosea</name>
    <dbReference type="NCBI Taxonomy" id="502909"/>
    <lineage>
        <taxon>Bacteria</taxon>
        <taxon>Pseudomonadati</taxon>
        <taxon>Bacteroidota</taxon>
        <taxon>Cytophagia</taxon>
        <taxon>Cytophagales</taxon>
        <taxon>Flectobacillaceae</taxon>
        <taxon>Arcicella</taxon>
    </lineage>
</organism>
<sequence>MQNQYDVLLKALNELIEINYNRIENYKKAEQNMDGGDLKNLFHGMLNESEYFATLLTEHVVKFGGEPAKSSTLIGKAHQIWVDFKASIISNNRELILNASEFGDKDTLEAYEAVLVLDKVQASPDLTQLLTSQMSSIAESLKIIQSLKQSEHDGKAEHEVLENRLPV</sequence>
<dbReference type="InterPro" id="IPR012347">
    <property type="entry name" value="Ferritin-like"/>
</dbReference>
<dbReference type="EMBL" id="JACHKT010000010">
    <property type="protein sequence ID" value="MBB6003132.1"/>
    <property type="molecule type" value="Genomic_DNA"/>
</dbReference>
<name>A0A841EI80_9BACT</name>
<dbReference type="InterPro" id="IPR009078">
    <property type="entry name" value="Ferritin-like_SF"/>
</dbReference>
<gene>
    <name evidence="2" type="ORF">HNP25_001784</name>
</gene>